<dbReference type="Proteomes" id="UP000655443">
    <property type="component" value="Unassembled WGS sequence"/>
</dbReference>
<dbReference type="AlphaFoldDB" id="A0A918YDB2"/>
<feature type="region of interest" description="Disordered" evidence="1">
    <location>
        <begin position="65"/>
        <end position="105"/>
    </location>
</feature>
<evidence type="ECO:0000313" key="3">
    <source>
        <dbReference type="Proteomes" id="UP000655443"/>
    </source>
</evidence>
<feature type="region of interest" description="Disordered" evidence="1">
    <location>
        <begin position="1"/>
        <end position="21"/>
    </location>
</feature>
<reference evidence="2" key="2">
    <citation type="submission" date="2020-09" db="EMBL/GenBank/DDBJ databases">
        <authorList>
            <person name="Sun Q."/>
            <person name="Ohkuma M."/>
        </authorList>
    </citation>
    <scope>NUCLEOTIDE SEQUENCE</scope>
    <source>
        <strain evidence="2">JCM 4714</strain>
    </source>
</reference>
<proteinExistence type="predicted"/>
<keyword evidence="3" id="KW-1185">Reference proteome</keyword>
<organism evidence="2 3">
    <name type="scientific">Streptomyces alanosinicus</name>
    <dbReference type="NCBI Taxonomy" id="68171"/>
    <lineage>
        <taxon>Bacteria</taxon>
        <taxon>Bacillati</taxon>
        <taxon>Actinomycetota</taxon>
        <taxon>Actinomycetes</taxon>
        <taxon>Kitasatosporales</taxon>
        <taxon>Streptomycetaceae</taxon>
        <taxon>Streptomyces</taxon>
    </lineage>
</organism>
<accession>A0A918YDB2</accession>
<protein>
    <submittedName>
        <fullName evidence="2">Uncharacterized protein</fullName>
    </submittedName>
</protein>
<evidence type="ECO:0000313" key="2">
    <source>
        <dbReference type="EMBL" id="GHD99731.1"/>
    </source>
</evidence>
<evidence type="ECO:0000256" key="1">
    <source>
        <dbReference type="SAM" id="MobiDB-lite"/>
    </source>
</evidence>
<name>A0A918YDB2_9ACTN</name>
<dbReference type="EMBL" id="BMVG01000001">
    <property type="protein sequence ID" value="GHD99731.1"/>
    <property type="molecule type" value="Genomic_DNA"/>
</dbReference>
<comment type="caution">
    <text evidence="2">The sequence shown here is derived from an EMBL/GenBank/DDBJ whole genome shotgun (WGS) entry which is preliminary data.</text>
</comment>
<sequence>MLLTAGFRGGAPPGRRVSRRVGGQWRGRGWAVRFMTLFIEVPVRRARSVPGGNSLVGILYGARERGGKDEGRGAEGAERFTYPGEEEGAEPQDPAGAPGECAAWS</sequence>
<feature type="compositionally biased region" description="Basic and acidic residues" evidence="1">
    <location>
        <begin position="65"/>
        <end position="78"/>
    </location>
</feature>
<gene>
    <name evidence="2" type="ORF">GCM10010339_12210</name>
</gene>
<reference evidence="2" key="1">
    <citation type="journal article" date="2014" name="Int. J. Syst. Evol. Microbiol.">
        <title>Complete genome sequence of Corynebacterium casei LMG S-19264T (=DSM 44701T), isolated from a smear-ripened cheese.</title>
        <authorList>
            <consortium name="US DOE Joint Genome Institute (JGI-PGF)"/>
            <person name="Walter F."/>
            <person name="Albersmeier A."/>
            <person name="Kalinowski J."/>
            <person name="Ruckert C."/>
        </authorList>
    </citation>
    <scope>NUCLEOTIDE SEQUENCE</scope>
    <source>
        <strain evidence="2">JCM 4714</strain>
    </source>
</reference>